<protein>
    <recommendedName>
        <fullName evidence="1">RXYLT1 C-terminal domain-containing protein</fullName>
    </recommendedName>
</protein>
<sequence>MDQVTSPLASYTAIWQAVNPVEREWIDEIFGPFFRTQITDGKHEMVEDNAILCEAFVYCNDPRYYEQFRGKNAFLVHFLDENFEGRYEEIYRNFRAVFRCHWSNAFNEKFVRKMPIGYSVGMGRGGRHIDRASQRKYLWSFSGQLAKSTRPDMAKALLPLKPYFLSTSDEISDLKFLTGEDYQQKRLTRSDFSNLLLATAFSPCPMGNVQLECFRPYEALEAGSIPIVEKRLTMDYYRDLLGEHPMPTVRSWPEARHFIERMRQHPTEMDALQERCMSWWDGYKQNYREQLIDFIGQRAISAEPVSEPIMKRVYSIPGWRIVELLRHHNLNAVLRRVKKQASRLLRERKLRIAYRPEAK</sequence>
<organism evidence="2 3">
    <name type="scientific">Alloacidobacterium dinghuense</name>
    <dbReference type="NCBI Taxonomy" id="2763107"/>
    <lineage>
        <taxon>Bacteria</taxon>
        <taxon>Pseudomonadati</taxon>
        <taxon>Acidobacteriota</taxon>
        <taxon>Terriglobia</taxon>
        <taxon>Terriglobales</taxon>
        <taxon>Acidobacteriaceae</taxon>
        <taxon>Alloacidobacterium</taxon>
    </lineage>
</organism>
<evidence type="ECO:0000313" key="2">
    <source>
        <dbReference type="EMBL" id="QNI32856.1"/>
    </source>
</evidence>
<reference evidence="2 3" key="1">
    <citation type="submission" date="2020-08" db="EMBL/GenBank/DDBJ databases">
        <title>Edaphobacter telluris sp. nov. and Acidobacterium dinghuensis sp. nov., two acidobacteria isolated from forest soil.</title>
        <authorList>
            <person name="Fu J."/>
            <person name="Qiu L."/>
        </authorList>
    </citation>
    <scope>NUCLEOTIDE SEQUENCE [LARGE SCALE GENOMIC DNA]</scope>
    <source>
        <strain evidence="2">4Y35</strain>
    </source>
</reference>
<keyword evidence="3" id="KW-1185">Reference proteome</keyword>
<dbReference type="AlphaFoldDB" id="A0A7G8BJY6"/>
<feature type="domain" description="RXYLT1 C-terminal" evidence="1">
    <location>
        <begin position="131"/>
        <end position="297"/>
    </location>
</feature>
<dbReference type="Proteomes" id="UP000515312">
    <property type="component" value="Chromosome"/>
</dbReference>
<dbReference type="EMBL" id="CP060394">
    <property type="protein sequence ID" value="QNI32856.1"/>
    <property type="molecule type" value="Genomic_DNA"/>
</dbReference>
<dbReference type="GO" id="GO:0035269">
    <property type="term" value="P:protein O-linked glycosylation via mannose"/>
    <property type="evidence" value="ECO:0007669"/>
    <property type="project" value="InterPro"/>
</dbReference>
<dbReference type="KEGG" id="adin:H7849_02315"/>
<dbReference type="RefSeq" id="WP_186743845.1">
    <property type="nucleotide sequence ID" value="NZ_CP060394.1"/>
</dbReference>
<dbReference type="PANTHER" id="PTHR15576:SF1">
    <property type="entry name" value="RIBITOL-5-PHOSPHATE XYLOSYLTRANSFERASE 1"/>
    <property type="match status" value="1"/>
</dbReference>
<evidence type="ECO:0000259" key="1">
    <source>
        <dbReference type="Pfam" id="PF24785"/>
    </source>
</evidence>
<dbReference type="Pfam" id="PF24785">
    <property type="entry name" value="RXYLT1_C"/>
    <property type="match status" value="1"/>
</dbReference>
<gene>
    <name evidence="2" type="ORF">H7849_02315</name>
</gene>
<dbReference type="InterPro" id="IPR055286">
    <property type="entry name" value="RXYLT1-like"/>
</dbReference>
<dbReference type="GO" id="GO:0120053">
    <property type="term" value="F:ribitol beta-1,4-xylosyltransferase activity"/>
    <property type="evidence" value="ECO:0007669"/>
    <property type="project" value="InterPro"/>
</dbReference>
<dbReference type="InterPro" id="IPR057538">
    <property type="entry name" value="RXYLT1_C"/>
</dbReference>
<accession>A0A7G8BJY6</accession>
<name>A0A7G8BJY6_9BACT</name>
<evidence type="ECO:0000313" key="3">
    <source>
        <dbReference type="Proteomes" id="UP000515312"/>
    </source>
</evidence>
<dbReference type="PANTHER" id="PTHR15576">
    <property type="entry name" value="RIBITOL-5-PHOSPHATE XYLOSYLTRANSFERASE 1"/>
    <property type="match status" value="1"/>
</dbReference>
<proteinExistence type="predicted"/>